<evidence type="ECO:0000256" key="4">
    <source>
        <dbReference type="ARBA" id="ARBA00023163"/>
    </source>
</evidence>
<feature type="region of interest" description="Disordered" evidence="7">
    <location>
        <begin position="121"/>
        <end position="218"/>
    </location>
</feature>
<dbReference type="Gene3D" id="1.10.10.60">
    <property type="entry name" value="Homeodomain-like"/>
    <property type="match status" value="1"/>
</dbReference>
<dbReference type="SUPFAM" id="SSF46689">
    <property type="entry name" value="Homeodomain-like"/>
    <property type="match status" value="1"/>
</dbReference>
<protein>
    <recommendedName>
        <fullName evidence="8">HTH myb-type domain-containing protein</fullName>
    </recommendedName>
</protein>
<dbReference type="Pfam" id="PF26575">
    <property type="entry name" value="HHO5_N"/>
    <property type="match status" value="1"/>
</dbReference>
<feature type="region of interest" description="Disordered" evidence="7">
    <location>
        <begin position="292"/>
        <end position="343"/>
    </location>
</feature>
<evidence type="ECO:0000256" key="7">
    <source>
        <dbReference type="SAM" id="MobiDB-lite"/>
    </source>
</evidence>
<keyword evidence="5" id="KW-0539">Nucleus</keyword>
<evidence type="ECO:0000256" key="2">
    <source>
        <dbReference type="ARBA" id="ARBA00023015"/>
    </source>
</evidence>
<dbReference type="NCBIfam" id="TIGR01557">
    <property type="entry name" value="myb_SHAQKYF"/>
    <property type="match status" value="1"/>
</dbReference>
<dbReference type="InterPro" id="IPR006447">
    <property type="entry name" value="Myb_dom_plants"/>
</dbReference>
<sequence>MASPSDLSLDYKPNNYPIIQKPVGEHPNQTQKIQEFLARLEEERLKIEAFKRELPLCLQLLNNAVEAYRQQLEAYQTSQGPRPVLEEFIPVKQMSVDGLETPNGPSSEKASWMISAQLWSNPAESKPQQAPKGGGDVSPKLGLLDAKQRNGGGGAFLPFSKEKANGGGGVTPRGLPELALASADKGEEEKKGGVAVMENGGFGGRRENGGKGVGTEQAKGGNVAEGAAAAAAVVPPPQTHRKARRCWSPDLHRRFVNALQILGGSQVATPKQIRELMKVDGLTNDEVKSHLQAPHSAADPGTTGIGGSSAATGGARRHLGPTGVRHNSCRSCHLRRAPGPRPLLHSARAAGLLPDRHRSGAAAPPPNSPGPPPQRHHRYCLRRPTAYRGHRGSPESDMRSGGEQSMESIEDEEEEEEEEEGEQRAAEEEGDEGVAAEEAMKAGEGDGGDDVALKF</sequence>
<dbReference type="GO" id="GO:0005634">
    <property type="term" value="C:nucleus"/>
    <property type="evidence" value="ECO:0007669"/>
    <property type="project" value="UniProtKB-SubCell"/>
</dbReference>
<feature type="coiled-coil region" evidence="6">
    <location>
        <begin position="33"/>
        <end position="78"/>
    </location>
</feature>
<dbReference type="InterPro" id="IPR017930">
    <property type="entry name" value="Myb_dom"/>
</dbReference>
<dbReference type="AlphaFoldDB" id="A0A6V7QIS7"/>
<reference evidence="9" key="1">
    <citation type="submission" date="2020-07" db="EMBL/GenBank/DDBJ databases">
        <authorList>
            <person name="Lin J."/>
        </authorList>
    </citation>
    <scope>NUCLEOTIDE SEQUENCE</scope>
</reference>
<dbReference type="InterPro" id="IPR044787">
    <property type="entry name" value="HHO5-like"/>
</dbReference>
<keyword evidence="2" id="KW-0805">Transcription regulation</keyword>
<keyword evidence="3" id="KW-0238">DNA-binding</keyword>
<keyword evidence="4" id="KW-0804">Transcription</keyword>
<feature type="compositionally biased region" description="Acidic residues" evidence="7">
    <location>
        <begin position="408"/>
        <end position="421"/>
    </location>
</feature>
<dbReference type="GO" id="GO:0003700">
    <property type="term" value="F:DNA-binding transcription factor activity"/>
    <property type="evidence" value="ECO:0007669"/>
    <property type="project" value="InterPro"/>
</dbReference>
<organism evidence="9">
    <name type="scientific">Ananas comosus var. bracteatus</name>
    <name type="common">red pineapple</name>
    <dbReference type="NCBI Taxonomy" id="296719"/>
    <lineage>
        <taxon>Eukaryota</taxon>
        <taxon>Viridiplantae</taxon>
        <taxon>Streptophyta</taxon>
        <taxon>Embryophyta</taxon>
        <taxon>Tracheophyta</taxon>
        <taxon>Spermatophyta</taxon>
        <taxon>Magnoliopsida</taxon>
        <taxon>Liliopsida</taxon>
        <taxon>Poales</taxon>
        <taxon>Bromeliaceae</taxon>
        <taxon>Bromelioideae</taxon>
        <taxon>Ananas</taxon>
    </lineage>
</organism>
<evidence type="ECO:0000259" key="8">
    <source>
        <dbReference type="PROSITE" id="PS51294"/>
    </source>
</evidence>
<keyword evidence="6" id="KW-0175">Coiled coil</keyword>
<evidence type="ECO:0000256" key="1">
    <source>
        <dbReference type="ARBA" id="ARBA00004123"/>
    </source>
</evidence>
<feature type="domain" description="HTH myb-type" evidence="8">
    <location>
        <begin position="239"/>
        <end position="292"/>
    </location>
</feature>
<evidence type="ECO:0000256" key="3">
    <source>
        <dbReference type="ARBA" id="ARBA00023125"/>
    </source>
</evidence>
<dbReference type="EMBL" id="LR862136">
    <property type="protein sequence ID" value="CAD1843020.1"/>
    <property type="molecule type" value="Genomic_DNA"/>
</dbReference>
<dbReference type="PANTHER" id="PTHR31003">
    <property type="entry name" value="MYB FAMILY TRANSCRIPTION FACTOR"/>
    <property type="match status" value="1"/>
</dbReference>
<feature type="compositionally biased region" description="Pro residues" evidence="7">
    <location>
        <begin position="363"/>
        <end position="373"/>
    </location>
</feature>
<gene>
    <name evidence="9" type="ORF">CB5_LOCUS26231</name>
</gene>
<evidence type="ECO:0000256" key="6">
    <source>
        <dbReference type="SAM" id="Coils"/>
    </source>
</evidence>
<evidence type="ECO:0000313" key="9">
    <source>
        <dbReference type="EMBL" id="CAD1843020.1"/>
    </source>
</evidence>
<dbReference type="InterPro" id="IPR009057">
    <property type="entry name" value="Homeodomain-like_sf"/>
</dbReference>
<comment type="subcellular location">
    <subcellularLocation>
        <location evidence="1">Nucleus</location>
    </subcellularLocation>
</comment>
<dbReference type="InterPro" id="IPR058673">
    <property type="entry name" value="HHO5-like_N"/>
</dbReference>
<name>A0A6V7QIS7_ANACO</name>
<dbReference type="PROSITE" id="PS51294">
    <property type="entry name" value="HTH_MYB"/>
    <property type="match status" value="1"/>
</dbReference>
<dbReference type="GO" id="GO:0003677">
    <property type="term" value="F:DNA binding"/>
    <property type="evidence" value="ECO:0007669"/>
    <property type="project" value="UniProtKB-KW"/>
</dbReference>
<evidence type="ECO:0000256" key="5">
    <source>
        <dbReference type="ARBA" id="ARBA00023242"/>
    </source>
</evidence>
<accession>A0A6V7QIS7</accession>
<proteinExistence type="predicted"/>
<dbReference type="PANTHER" id="PTHR31003:SF19">
    <property type="entry name" value="MYB FAMILY TRANSCRIPTION FACTOR EFM"/>
    <property type="match status" value="1"/>
</dbReference>
<feature type="region of interest" description="Disordered" evidence="7">
    <location>
        <begin position="356"/>
        <end position="455"/>
    </location>
</feature>